<reference evidence="4" key="1">
    <citation type="journal article" date="2019" name="Int. J. Syst. Evol. Microbiol.">
        <title>The Global Catalogue of Microorganisms (GCM) 10K type strain sequencing project: providing services to taxonomists for standard genome sequencing and annotation.</title>
        <authorList>
            <consortium name="The Broad Institute Genomics Platform"/>
            <consortium name="The Broad Institute Genome Sequencing Center for Infectious Disease"/>
            <person name="Wu L."/>
            <person name="Ma J."/>
        </authorList>
    </citation>
    <scope>NUCLEOTIDE SEQUENCE [LARGE SCALE GENOMIC DNA]</scope>
    <source>
        <strain evidence="4">NBRC 108894</strain>
    </source>
</reference>
<dbReference type="InterPro" id="IPR023210">
    <property type="entry name" value="NADP_OxRdtase_dom"/>
</dbReference>
<dbReference type="PANTHER" id="PTHR43364">
    <property type="entry name" value="NADH-SPECIFIC METHYLGLYOXAL REDUCTASE-RELATED"/>
    <property type="match status" value="1"/>
</dbReference>
<evidence type="ECO:0000313" key="3">
    <source>
        <dbReference type="EMBL" id="GMA95928.1"/>
    </source>
</evidence>
<dbReference type="InterPro" id="IPR050523">
    <property type="entry name" value="AKR_Detox_Biosynth"/>
</dbReference>
<protein>
    <submittedName>
        <fullName evidence="3">Aldo/keto reductase</fullName>
    </submittedName>
</protein>
<dbReference type="PANTHER" id="PTHR43364:SF4">
    <property type="entry name" value="NAD(P)-LINKED OXIDOREDUCTASE SUPERFAMILY PROTEIN"/>
    <property type="match status" value="1"/>
</dbReference>
<gene>
    <name evidence="3" type="ORF">GCM10025881_27520</name>
</gene>
<evidence type="ECO:0000259" key="2">
    <source>
        <dbReference type="Pfam" id="PF00248"/>
    </source>
</evidence>
<proteinExistence type="predicted"/>
<keyword evidence="1" id="KW-0560">Oxidoreductase</keyword>
<dbReference type="SUPFAM" id="SSF51430">
    <property type="entry name" value="NAD(P)-linked oxidoreductase"/>
    <property type="match status" value="1"/>
</dbReference>
<feature type="domain" description="NADP-dependent oxidoreductase" evidence="2">
    <location>
        <begin position="19"/>
        <end position="321"/>
    </location>
</feature>
<organism evidence="3 4">
    <name type="scientific">Pseudolysinimonas kribbensis</name>
    <dbReference type="NCBI Taxonomy" id="433641"/>
    <lineage>
        <taxon>Bacteria</taxon>
        <taxon>Bacillati</taxon>
        <taxon>Actinomycetota</taxon>
        <taxon>Actinomycetes</taxon>
        <taxon>Micrococcales</taxon>
        <taxon>Microbacteriaceae</taxon>
        <taxon>Pseudolysinimonas</taxon>
    </lineage>
</organism>
<dbReference type="Pfam" id="PF00248">
    <property type="entry name" value="Aldo_ket_red"/>
    <property type="match status" value="1"/>
</dbReference>
<evidence type="ECO:0000313" key="4">
    <source>
        <dbReference type="Proteomes" id="UP001157034"/>
    </source>
</evidence>
<accession>A0ABQ6K8R2</accession>
<dbReference type="InterPro" id="IPR036812">
    <property type="entry name" value="NAD(P)_OxRdtase_dom_sf"/>
</dbReference>
<evidence type="ECO:0000256" key="1">
    <source>
        <dbReference type="ARBA" id="ARBA00023002"/>
    </source>
</evidence>
<sequence>MSEPRRARLGRTDMEITRVGFGAWAIGGGGWANAWGAQDDDESVAAIRHAVERGVNWIDTAAIYGHGHSEDMTARALKDIPEADRPLVFTKGGLGWNDEDHMEASRRRGDPASIRQDVEDSLRRLGVERIDLFQMHWPADDGSEVEDYWNMFAQLKEAGKLRAIGLSNHGIPALERAEAIAHVDSLQPPFSAIRPDAATDGLLDWCADHETGVIVYSPMGSGLLTGAMTAERVAAMPDDDWRRRSPEFTTHLDRNLATGAALARVAERHGVSQASAAVAWTLGFRGVTAAIVGARTPAQIDGWIDGGSVELTAEDYADVGSAIPRA</sequence>
<keyword evidence="4" id="KW-1185">Reference proteome</keyword>
<dbReference type="Proteomes" id="UP001157034">
    <property type="component" value="Unassembled WGS sequence"/>
</dbReference>
<name>A0ABQ6K8R2_9MICO</name>
<comment type="caution">
    <text evidence="3">The sequence shown here is derived from an EMBL/GenBank/DDBJ whole genome shotgun (WGS) entry which is preliminary data.</text>
</comment>
<dbReference type="RefSeq" id="WP_284254606.1">
    <property type="nucleotide sequence ID" value="NZ_BAAAQO010000004.1"/>
</dbReference>
<dbReference type="EMBL" id="BSVB01000001">
    <property type="protein sequence ID" value="GMA95928.1"/>
    <property type="molecule type" value="Genomic_DNA"/>
</dbReference>
<dbReference type="Gene3D" id="3.20.20.100">
    <property type="entry name" value="NADP-dependent oxidoreductase domain"/>
    <property type="match status" value="1"/>
</dbReference>